<dbReference type="EMBL" id="SSOA01000006">
    <property type="protein sequence ID" value="THF49234.1"/>
    <property type="molecule type" value="Genomic_DNA"/>
</dbReference>
<comment type="similarity">
    <text evidence="1">Belongs to the thioesterase family.</text>
</comment>
<evidence type="ECO:0000256" key="1">
    <source>
        <dbReference type="ARBA" id="ARBA00007169"/>
    </source>
</evidence>
<dbReference type="Gene3D" id="3.40.50.1820">
    <property type="entry name" value="alpha/beta hydrolase"/>
    <property type="match status" value="1"/>
</dbReference>
<dbReference type="AlphaFoldDB" id="A0A4S3ZUB7"/>
<name>A0A4S3ZUB7_9HYPH</name>
<dbReference type="SUPFAM" id="SSF53474">
    <property type="entry name" value="alpha/beta-Hydrolases"/>
    <property type="match status" value="1"/>
</dbReference>
<evidence type="ECO:0000313" key="3">
    <source>
        <dbReference type="EMBL" id="THF49234.1"/>
    </source>
</evidence>
<dbReference type="InterPro" id="IPR029058">
    <property type="entry name" value="AB_hydrolase_fold"/>
</dbReference>
<feature type="domain" description="Thioesterase" evidence="2">
    <location>
        <begin position="16"/>
        <end position="239"/>
    </location>
</feature>
<protein>
    <submittedName>
        <fullName evidence="3">Thioesterase</fullName>
    </submittedName>
</protein>
<dbReference type="RefSeq" id="WP_190236217.1">
    <property type="nucleotide sequence ID" value="NZ_SSOA01000006.1"/>
</dbReference>
<keyword evidence="4" id="KW-1185">Reference proteome</keyword>
<comment type="caution">
    <text evidence="3">The sequence shown here is derived from an EMBL/GenBank/DDBJ whole genome shotgun (WGS) entry which is preliminary data.</text>
</comment>
<dbReference type="PANTHER" id="PTHR11487:SF0">
    <property type="entry name" value="S-ACYL FATTY ACID SYNTHASE THIOESTERASE, MEDIUM CHAIN"/>
    <property type="match status" value="1"/>
</dbReference>
<dbReference type="InterPro" id="IPR012223">
    <property type="entry name" value="TEII"/>
</dbReference>
<dbReference type="Pfam" id="PF00975">
    <property type="entry name" value="Thioesterase"/>
    <property type="match status" value="1"/>
</dbReference>
<dbReference type="Proteomes" id="UP000310754">
    <property type="component" value="Unassembled WGS sequence"/>
</dbReference>
<organism evidence="3 4">
    <name type="scientific">Allorhizobium terrae</name>
    <dbReference type="NCBI Taxonomy" id="1848972"/>
    <lineage>
        <taxon>Bacteria</taxon>
        <taxon>Pseudomonadati</taxon>
        <taxon>Pseudomonadota</taxon>
        <taxon>Alphaproteobacteria</taxon>
        <taxon>Hyphomicrobiales</taxon>
        <taxon>Rhizobiaceae</taxon>
        <taxon>Rhizobium/Agrobacterium group</taxon>
        <taxon>Allorhizobium</taxon>
    </lineage>
</organism>
<proteinExistence type="inferred from homology"/>
<evidence type="ECO:0000313" key="4">
    <source>
        <dbReference type="Proteomes" id="UP000310754"/>
    </source>
</evidence>
<dbReference type="PANTHER" id="PTHR11487">
    <property type="entry name" value="THIOESTERASE"/>
    <property type="match status" value="1"/>
</dbReference>
<dbReference type="InterPro" id="IPR001031">
    <property type="entry name" value="Thioesterase"/>
</dbReference>
<sequence>MSVFVRPRQLAEPDVRLVVFHHAAGSSSTYFGLGRHMPPGCELLLLDLPGRGKRHRDPPYNSMQDIVASAVRDIEPFLDRPLALFGHSLGAVIAFETAHVLQARGCAPFWLGVSARQGPGLVTPQRKLQEMSDQALLDELAGLGGMPARFLDAPDFLEIVLRNARADFTAIDTYCARPERPRLDVALTGYAGRQDPWAPPAMMECWADETLCDFTLQQFEGGHFYFLGPTLAMLARDIGHQIETRA</sequence>
<evidence type="ECO:0000259" key="2">
    <source>
        <dbReference type="Pfam" id="PF00975"/>
    </source>
</evidence>
<gene>
    <name evidence="3" type="ORF">E6C51_12655</name>
</gene>
<reference evidence="3 4" key="1">
    <citation type="submission" date="2019-04" db="EMBL/GenBank/DDBJ databases">
        <title>Rhizobium terrae sp. nov., isolated from a paddy soil.</title>
        <authorList>
            <person name="Lin S.-Y."/>
            <person name="Hameed A."/>
            <person name="Huang H.-I."/>
            <person name="Young C.-C."/>
        </authorList>
    </citation>
    <scope>NUCLEOTIDE SEQUENCE [LARGE SCALE GENOMIC DNA]</scope>
    <source>
        <strain evidence="3 4">CC-HIH110</strain>
    </source>
</reference>
<accession>A0A4S3ZUB7</accession>
<dbReference type="GO" id="GO:0008610">
    <property type="term" value="P:lipid biosynthetic process"/>
    <property type="evidence" value="ECO:0007669"/>
    <property type="project" value="TreeGrafter"/>
</dbReference>